<keyword evidence="5 10" id="KW-0812">Transmembrane</keyword>
<keyword evidence="4 11" id="KW-0808">Transferase</keyword>
<keyword evidence="3 10" id="KW-0328">Glycosyltransferase</keyword>
<feature type="transmembrane region" description="Helical" evidence="10">
    <location>
        <begin position="17"/>
        <end position="39"/>
    </location>
</feature>
<keyword evidence="7 10" id="KW-1133">Transmembrane helix</keyword>
<dbReference type="Proteomes" id="UP000440578">
    <property type="component" value="Unassembled WGS sequence"/>
</dbReference>
<evidence type="ECO:0000256" key="10">
    <source>
        <dbReference type="RuleBase" id="RU363063"/>
    </source>
</evidence>
<accession>A0A6A4WHC2</accession>
<dbReference type="GO" id="GO:0016758">
    <property type="term" value="F:hexosyltransferase activity"/>
    <property type="evidence" value="ECO:0007669"/>
    <property type="project" value="InterPro"/>
</dbReference>
<sequence length="469" mass="53109">MADKPPHCSQRRISNRWMLSVIVVLSLTIAGMTVVTSVIQRPAARHEVAANSSSWLQDAEEHVRLLARRANVTHPPHPRITRRPSIADDSSQLWPREAGYAADRLRRRKSAGSLNITKPPLYPNGTQLSNLSDFAFVINNDVCGYEPVDIVMVVTSDTRQPSWRAQVRAALPSAILEELRMRRVFLLAQLAPPADTSRMYDHRMAAIQAENYAYADLVVGNFLDTYRNLTYKHLMGLRWASDYCPQARFILKMDHDTVVDVFRLTRRLEELPEGTVGSDALLGVTYAGSQPIRDPNSKWYVSELEYPESTYPYYMSGWLYLITPSAAARLVAASSNQPFFWVDDAFVTGVLRQHEAPDIQMLDFETLWLYIDEDGKGYSPMTMYLACVYECVSDELASVSQCPVMIGPVWMNPVVMRLFYGHAQHCHTHGCALRKRIPVSCANGWQGYERRNMPEKLSDIGDVTDATNR</sequence>
<evidence type="ECO:0000313" key="11">
    <source>
        <dbReference type="EMBL" id="KAF0306856.1"/>
    </source>
</evidence>
<dbReference type="Pfam" id="PF01762">
    <property type="entry name" value="Galactosyl_T"/>
    <property type="match status" value="1"/>
</dbReference>
<dbReference type="OrthoDB" id="2139606at2759"/>
<evidence type="ECO:0000256" key="2">
    <source>
        <dbReference type="ARBA" id="ARBA00008661"/>
    </source>
</evidence>
<keyword evidence="9 10" id="KW-0472">Membrane</keyword>
<evidence type="ECO:0000256" key="3">
    <source>
        <dbReference type="ARBA" id="ARBA00022676"/>
    </source>
</evidence>
<dbReference type="EC" id="2.4.1.-" evidence="10"/>
<dbReference type="AlphaFoldDB" id="A0A6A4WHC2"/>
<keyword evidence="12" id="KW-1185">Reference proteome</keyword>
<dbReference type="Gene3D" id="3.90.550.50">
    <property type="match status" value="1"/>
</dbReference>
<reference evidence="11 12" key="1">
    <citation type="submission" date="2019-07" db="EMBL/GenBank/DDBJ databases">
        <title>Draft genome assembly of a fouling barnacle, Amphibalanus amphitrite (Darwin, 1854): The first reference genome for Thecostraca.</title>
        <authorList>
            <person name="Kim W."/>
        </authorList>
    </citation>
    <scope>NUCLEOTIDE SEQUENCE [LARGE SCALE GENOMIC DNA]</scope>
    <source>
        <strain evidence="11">SNU_AA5</strain>
        <tissue evidence="11">Soma without cirri and trophi</tissue>
    </source>
</reference>
<evidence type="ECO:0000256" key="7">
    <source>
        <dbReference type="ARBA" id="ARBA00022989"/>
    </source>
</evidence>
<dbReference type="EMBL" id="VIIS01000626">
    <property type="protein sequence ID" value="KAF0306856.1"/>
    <property type="molecule type" value="Genomic_DNA"/>
</dbReference>
<keyword evidence="6 10" id="KW-0735">Signal-anchor</keyword>
<dbReference type="PANTHER" id="PTHR11214:SF235">
    <property type="entry name" value="HEXOSYLTRANSFERASE"/>
    <property type="match status" value="1"/>
</dbReference>
<proteinExistence type="inferred from homology"/>
<evidence type="ECO:0000256" key="8">
    <source>
        <dbReference type="ARBA" id="ARBA00023034"/>
    </source>
</evidence>
<comment type="caution">
    <text evidence="11">The sequence shown here is derived from an EMBL/GenBank/DDBJ whole genome shotgun (WGS) entry which is preliminary data.</text>
</comment>
<dbReference type="GO" id="GO:0000139">
    <property type="term" value="C:Golgi membrane"/>
    <property type="evidence" value="ECO:0007669"/>
    <property type="project" value="UniProtKB-SubCell"/>
</dbReference>
<evidence type="ECO:0000256" key="5">
    <source>
        <dbReference type="ARBA" id="ARBA00022692"/>
    </source>
</evidence>
<keyword evidence="8 10" id="KW-0333">Golgi apparatus</keyword>
<evidence type="ECO:0000256" key="9">
    <source>
        <dbReference type="ARBA" id="ARBA00023136"/>
    </source>
</evidence>
<evidence type="ECO:0000256" key="6">
    <source>
        <dbReference type="ARBA" id="ARBA00022968"/>
    </source>
</evidence>
<protein>
    <recommendedName>
        <fullName evidence="10">Hexosyltransferase</fullName>
        <ecNumber evidence="10">2.4.1.-</ecNumber>
    </recommendedName>
</protein>
<evidence type="ECO:0000256" key="4">
    <source>
        <dbReference type="ARBA" id="ARBA00022679"/>
    </source>
</evidence>
<dbReference type="InterPro" id="IPR002659">
    <property type="entry name" value="Glyco_trans_31"/>
</dbReference>
<evidence type="ECO:0000313" key="12">
    <source>
        <dbReference type="Proteomes" id="UP000440578"/>
    </source>
</evidence>
<dbReference type="PANTHER" id="PTHR11214">
    <property type="entry name" value="BETA-1,3-N-ACETYLGLUCOSAMINYLTRANSFERASE"/>
    <property type="match status" value="1"/>
</dbReference>
<comment type="subcellular location">
    <subcellularLocation>
        <location evidence="1 10">Golgi apparatus membrane</location>
        <topology evidence="1 10">Single-pass type II membrane protein</topology>
    </subcellularLocation>
</comment>
<gene>
    <name evidence="11" type="primary">B3GALT5_6</name>
    <name evidence="11" type="ORF">FJT64_021753</name>
</gene>
<dbReference type="GO" id="GO:0006493">
    <property type="term" value="P:protein O-linked glycosylation"/>
    <property type="evidence" value="ECO:0007669"/>
    <property type="project" value="TreeGrafter"/>
</dbReference>
<organism evidence="11 12">
    <name type="scientific">Amphibalanus amphitrite</name>
    <name type="common">Striped barnacle</name>
    <name type="synonym">Balanus amphitrite</name>
    <dbReference type="NCBI Taxonomy" id="1232801"/>
    <lineage>
        <taxon>Eukaryota</taxon>
        <taxon>Metazoa</taxon>
        <taxon>Ecdysozoa</taxon>
        <taxon>Arthropoda</taxon>
        <taxon>Crustacea</taxon>
        <taxon>Multicrustacea</taxon>
        <taxon>Cirripedia</taxon>
        <taxon>Thoracica</taxon>
        <taxon>Thoracicalcarea</taxon>
        <taxon>Balanomorpha</taxon>
        <taxon>Balanoidea</taxon>
        <taxon>Balanidae</taxon>
        <taxon>Amphibalaninae</taxon>
        <taxon>Amphibalanus</taxon>
    </lineage>
</organism>
<name>A0A6A4WHC2_AMPAM</name>
<evidence type="ECO:0000256" key="1">
    <source>
        <dbReference type="ARBA" id="ARBA00004323"/>
    </source>
</evidence>
<comment type="similarity">
    <text evidence="2 10">Belongs to the glycosyltransferase 31 family.</text>
</comment>